<organism evidence="2 3">
    <name type="scientific">Faecalicoccus pleomorphus</name>
    <dbReference type="NCBI Taxonomy" id="1323"/>
    <lineage>
        <taxon>Bacteria</taxon>
        <taxon>Bacillati</taxon>
        <taxon>Bacillota</taxon>
        <taxon>Erysipelotrichia</taxon>
        <taxon>Erysipelotrichales</taxon>
        <taxon>Erysipelotrichaceae</taxon>
        <taxon>Faecalicoccus</taxon>
    </lineage>
</organism>
<accession>A0A3E3DWU0</accession>
<feature type="transmembrane region" description="Helical" evidence="1">
    <location>
        <begin position="12"/>
        <end position="32"/>
    </location>
</feature>
<dbReference type="Proteomes" id="UP000260721">
    <property type="component" value="Unassembled WGS sequence"/>
</dbReference>
<dbReference type="NCBIfam" id="TIGR02185">
    <property type="entry name" value="Trep_Strep"/>
    <property type="match status" value="1"/>
</dbReference>
<protein>
    <submittedName>
        <fullName evidence="2">Trep_Strep domain-containing protein</fullName>
    </submittedName>
</protein>
<gene>
    <name evidence="2" type="ORF">DXC78_10930</name>
</gene>
<dbReference type="RefSeq" id="WP_117447049.1">
    <property type="nucleotide sequence ID" value="NZ_QUSK01000028.1"/>
</dbReference>
<evidence type="ECO:0000256" key="1">
    <source>
        <dbReference type="SAM" id="Phobius"/>
    </source>
</evidence>
<dbReference type="Pfam" id="PF09605">
    <property type="entry name" value="Trep_Strep"/>
    <property type="match status" value="1"/>
</dbReference>
<feature type="transmembrane region" description="Helical" evidence="1">
    <location>
        <begin position="38"/>
        <end position="58"/>
    </location>
</feature>
<reference evidence="2 3" key="1">
    <citation type="submission" date="2018-08" db="EMBL/GenBank/DDBJ databases">
        <title>A genome reference for cultivated species of the human gut microbiota.</title>
        <authorList>
            <person name="Zou Y."/>
            <person name="Xue W."/>
            <person name="Luo G."/>
        </authorList>
    </citation>
    <scope>NUCLEOTIDE SEQUENCE [LARGE SCALE GENOMIC DNA]</scope>
    <source>
        <strain evidence="2 3">TF08-11</strain>
    </source>
</reference>
<dbReference type="InterPro" id="IPR011733">
    <property type="entry name" value="CHP02185_IM"/>
</dbReference>
<evidence type="ECO:0000313" key="2">
    <source>
        <dbReference type="EMBL" id="RGD73693.1"/>
    </source>
</evidence>
<sequence>MMKEKMTVREIVTVAIMMALFYAISFVIGMGTVAIPVLYLYGTAGIEMFLGSIFYLVAANRINKHGLLFVWVMIYALITAVMGYMFMVPYFVAVAVVSELVMIGKDTYRNPIRNMIGWSTYGIGMVMGIGVPCWIAWESYQKQALASGFTDTTMKLQYDMVSSPELMLVGVVITVILSALGIFISQKILKKHFEKAGVLN</sequence>
<name>A0A3E3DWU0_9FIRM</name>
<keyword evidence="1" id="KW-0472">Membrane</keyword>
<feature type="transmembrane region" description="Helical" evidence="1">
    <location>
        <begin position="65"/>
        <end position="82"/>
    </location>
</feature>
<proteinExistence type="predicted"/>
<evidence type="ECO:0000313" key="3">
    <source>
        <dbReference type="Proteomes" id="UP000260721"/>
    </source>
</evidence>
<keyword evidence="1" id="KW-0812">Transmembrane</keyword>
<keyword evidence="1" id="KW-1133">Transmembrane helix</keyword>
<feature type="transmembrane region" description="Helical" evidence="1">
    <location>
        <begin position="116"/>
        <end position="137"/>
    </location>
</feature>
<dbReference type="EMBL" id="QUSK01000028">
    <property type="protein sequence ID" value="RGD73693.1"/>
    <property type="molecule type" value="Genomic_DNA"/>
</dbReference>
<comment type="caution">
    <text evidence="2">The sequence shown here is derived from an EMBL/GenBank/DDBJ whole genome shotgun (WGS) entry which is preliminary data.</text>
</comment>
<feature type="transmembrane region" description="Helical" evidence="1">
    <location>
        <begin position="166"/>
        <end position="185"/>
    </location>
</feature>
<dbReference type="AlphaFoldDB" id="A0A3E3DWU0"/>